<evidence type="ECO:0000313" key="3">
    <source>
        <dbReference type="Proteomes" id="UP000256690"/>
    </source>
</evidence>
<evidence type="ECO:0000313" key="2">
    <source>
        <dbReference type="EMBL" id="RDW93041.1"/>
    </source>
</evidence>
<gene>
    <name evidence="2" type="ORF">DSM5745_00363</name>
</gene>
<proteinExistence type="predicted"/>
<feature type="chain" id="PRO_5017728334" evidence="1">
    <location>
        <begin position="22"/>
        <end position="159"/>
    </location>
</feature>
<dbReference type="RefSeq" id="XP_026608224.1">
    <property type="nucleotide sequence ID" value="XM_026742379.1"/>
</dbReference>
<evidence type="ECO:0000256" key="1">
    <source>
        <dbReference type="SAM" id="SignalP"/>
    </source>
</evidence>
<reference evidence="2 3" key="1">
    <citation type="journal article" date="2018" name="IMA Fungus">
        <title>IMA Genome-F 9: Draft genome sequence of Annulohypoxylon stygium, Aspergillus mulundensis, Berkeleyomyces basicola (syn. Thielaviopsis basicola), Ceratocystis smalleyi, two Cercospora beticola strains, Coleophoma cylindrospora, Fusarium fracticaudum, Phialophora cf. hyalina, and Morchella septimelata.</title>
        <authorList>
            <person name="Wingfield B.D."/>
            <person name="Bills G.F."/>
            <person name="Dong Y."/>
            <person name="Huang W."/>
            <person name="Nel W.J."/>
            <person name="Swalarsk-Parry B.S."/>
            <person name="Vaghefi N."/>
            <person name="Wilken P.M."/>
            <person name="An Z."/>
            <person name="de Beer Z.W."/>
            <person name="De Vos L."/>
            <person name="Chen L."/>
            <person name="Duong T.A."/>
            <person name="Gao Y."/>
            <person name="Hammerbacher A."/>
            <person name="Kikkert J.R."/>
            <person name="Li Y."/>
            <person name="Li H."/>
            <person name="Li K."/>
            <person name="Li Q."/>
            <person name="Liu X."/>
            <person name="Ma X."/>
            <person name="Naidoo K."/>
            <person name="Pethybridge S.J."/>
            <person name="Sun J."/>
            <person name="Steenkamp E.T."/>
            <person name="van der Nest M.A."/>
            <person name="van Wyk S."/>
            <person name="Wingfield M.J."/>
            <person name="Xiong C."/>
            <person name="Yue Q."/>
            <person name="Zhang X."/>
        </authorList>
    </citation>
    <scope>NUCLEOTIDE SEQUENCE [LARGE SCALE GENOMIC DNA]</scope>
    <source>
        <strain evidence="2 3">DSM 5745</strain>
    </source>
</reference>
<organism evidence="2 3">
    <name type="scientific">Aspergillus mulundensis</name>
    <dbReference type="NCBI Taxonomy" id="1810919"/>
    <lineage>
        <taxon>Eukaryota</taxon>
        <taxon>Fungi</taxon>
        <taxon>Dikarya</taxon>
        <taxon>Ascomycota</taxon>
        <taxon>Pezizomycotina</taxon>
        <taxon>Eurotiomycetes</taxon>
        <taxon>Eurotiomycetidae</taxon>
        <taxon>Eurotiales</taxon>
        <taxon>Aspergillaceae</taxon>
        <taxon>Aspergillus</taxon>
        <taxon>Aspergillus subgen. Nidulantes</taxon>
    </lineage>
</organism>
<accession>A0A3D8T3L2</accession>
<keyword evidence="3" id="KW-1185">Reference proteome</keyword>
<dbReference type="EMBL" id="PVWQ01000001">
    <property type="protein sequence ID" value="RDW93041.1"/>
    <property type="molecule type" value="Genomic_DNA"/>
</dbReference>
<keyword evidence="1" id="KW-0732">Signal</keyword>
<dbReference type="AlphaFoldDB" id="A0A3D8T3L2"/>
<dbReference type="Proteomes" id="UP000256690">
    <property type="component" value="Unassembled WGS sequence"/>
</dbReference>
<sequence>MSHTEFLLLLCCGTGIPGSQPWRRYEGVDADSGLIIHVGMAGCPDNLDLALLRAAASQCMSLLASSYPARGDEIGCSKLASGLKIDKGTMTGLDNGAVQARSQFDGTRAGASSRSAAGLDSPSSAAQAYSMANSYPMAAWPGLDPGWLKPEIHRGLDVA</sequence>
<protein>
    <submittedName>
        <fullName evidence="2">Uncharacterized protein</fullName>
    </submittedName>
</protein>
<comment type="caution">
    <text evidence="2">The sequence shown here is derived from an EMBL/GenBank/DDBJ whole genome shotgun (WGS) entry which is preliminary data.</text>
</comment>
<feature type="signal peptide" evidence="1">
    <location>
        <begin position="1"/>
        <end position="21"/>
    </location>
</feature>
<dbReference type="GeneID" id="38110733"/>
<name>A0A3D8T3L2_9EURO</name>